<comment type="caution">
    <text evidence="2">The sequence shown here is derived from an EMBL/GenBank/DDBJ whole genome shotgun (WGS) entry which is preliminary data.</text>
</comment>
<dbReference type="EMBL" id="JABEQB010000051">
    <property type="protein sequence ID" value="NNG68022.1"/>
    <property type="molecule type" value="Genomic_DNA"/>
</dbReference>
<gene>
    <name evidence="2" type="ORF">HKI81_12650</name>
</gene>
<organism evidence="2 3">
    <name type="scientific">Caldanaerobacter subterraneus</name>
    <dbReference type="NCBI Taxonomy" id="911092"/>
    <lineage>
        <taxon>Bacteria</taxon>
        <taxon>Bacillati</taxon>
        <taxon>Bacillota</taxon>
        <taxon>Clostridia</taxon>
        <taxon>Thermoanaerobacterales</taxon>
        <taxon>Thermoanaerobacteraceae</taxon>
        <taxon>Caldanaerobacter</taxon>
    </lineage>
</organism>
<dbReference type="PROSITE" id="PS50943">
    <property type="entry name" value="HTH_CROC1"/>
    <property type="match status" value="1"/>
</dbReference>
<proteinExistence type="predicted"/>
<evidence type="ECO:0000313" key="3">
    <source>
        <dbReference type="Proteomes" id="UP000529861"/>
    </source>
</evidence>
<dbReference type="SUPFAM" id="SSF47413">
    <property type="entry name" value="lambda repressor-like DNA-binding domains"/>
    <property type="match status" value="1"/>
</dbReference>
<feature type="domain" description="HTH cro/C1-type" evidence="1">
    <location>
        <begin position="15"/>
        <end position="69"/>
    </location>
</feature>
<dbReference type="InterPro" id="IPR053163">
    <property type="entry name" value="HTH-type_regulator_Rgg"/>
</dbReference>
<dbReference type="Gene3D" id="1.10.260.40">
    <property type="entry name" value="lambda repressor-like DNA-binding domains"/>
    <property type="match status" value="1"/>
</dbReference>
<dbReference type="RefSeq" id="WP_170271702.1">
    <property type="nucleotide sequence ID" value="NZ_JABEQB010000051.1"/>
</dbReference>
<reference evidence="2 3" key="1">
    <citation type="submission" date="2020-04" db="EMBL/GenBank/DDBJ databases">
        <title>Draft genome sequence of Caldanaerobacter sunterraneus. strain 1523vc isolated from Griffin hot spring, Kamchatka, Russia.</title>
        <authorList>
            <person name="Toshchakov S.V."/>
            <person name="Podosokorskaya O.A."/>
            <person name="Kublanov I.V."/>
            <person name="Korzhenkov A."/>
            <person name="Patrushev M.V."/>
        </authorList>
    </citation>
    <scope>NUCLEOTIDE SEQUENCE [LARGE SCALE GENOMIC DNA]</scope>
    <source>
        <strain evidence="2 3">1523vc</strain>
    </source>
</reference>
<dbReference type="AlphaFoldDB" id="A0A7Y2L905"/>
<dbReference type="GO" id="GO:0003677">
    <property type="term" value="F:DNA binding"/>
    <property type="evidence" value="ECO:0007669"/>
    <property type="project" value="InterPro"/>
</dbReference>
<dbReference type="SMART" id="SM00530">
    <property type="entry name" value="HTH_XRE"/>
    <property type="match status" value="1"/>
</dbReference>
<accession>A0A7Y2L905</accession>
<dbReference type="SUPFAM" id="SSF48452">
    <property type="entry name" value="TPR-like"/>
    <property type="match status" value="1"/>
</dbReference>
<dbReference type="PANTHER" id="PTHR37038">
    <property type="entry name" value="TRANSCRIPTIONAL REGULATOR-RELATED"/>
    <property type="match status" value="1"/>
</dbReference>
<dbReference type="Pfam" id="PF01381">
    <property type="entry name" value="HTH_3"/>
    <property type="match status" value="1"/>
</dbReference>
<evidence type="ECO:0000259" key="1">
    <source>
        <dbReference type="PROSITE" id="PS50943"/>
    </source>
</evidence>
<dbReference type="CDD" id="cd00093">
    <property type="entry name" value="HTH_XRE"/>
    <property type="match status" value="1"/>
</dbReference>
<dbReference type="Proteomes" id="UP000529861">
    <property type="component" value="Unassembled WGS sequence"/>
</dbReference>
<dbReference type="InterPro" id="IPR011990">
    <property type="entry name" value="TPR-like_helical_dom_sf"/>
</dbReference>
<dbReference type="Gene3D" id="1.25.40.10">
    <property type="entry name" value="Tetratricopeptide repeat domain"/>
    <property type="match status" value="1"/>
</dbReference>
<name>A0A7Y2L905_9THEO</name>
<evidence type="ECO:0000313" key="2">
    <source>
        <dbReference type="EMBL" id="NNG68022.1"/>
    </source>
</evidence>
<dbReference type="InterPro" id="IPR010982">
    <property type="entry name" value="Lambda_DNA-bd_dom_sf"/>
</dbReference>
<dbReference type="PANTHER" id="PTHR37038:SF14">
    <property type="entry name" value="TRANSCRIPTIONAL ACTIVATOR"/>
    <property type="match status" value="1"/>
</dbReference>
<dbReference type="InterPro" id="IPR001387">
    <property type="entry name" value="Cro/C1-type_HTH"/>
</dbReference>
<sequence>MDGFYYDLEAFGNELKDIRKSLRLTQKDVADQTLVSIDTLRRIENGKVMPKQETLDLMSVIFKRDLNELLLKYRLKDYSSFYKIKTSIEDKLEGGEFEDLKKDVEELKKIIDEGKMSLYYIRLLKQLLLLVESVIEKTVNNDYEKALEKLIEAMKVTIPDFSLSNYTRFVYSSMEVRILMNIALILREKESYEKCIEMLLFCLEELEKDNVEERIRVYYNLSYAYHLASIYDKALYYAEEGIKTCTDNKTLNGLALLYFRKGIAEFKLNRENYMDSLLKAVNFSEICGHEKLKKMVIESCKKIYNIHMENFQKL</sequence>
<protein>
    <submittedName>
        <fullName evidence="2">Helix-turn-helix transcriptional regulator</fullName>
    </submittedName>
</protein>